<comment type="caution">
    <text evidence="2">The sequence shown here is derived from an EMBL/GenBank/DDBJ whole genome shotgun (WGS) entry which is preliminary data.</text>
</comment>
<keyword evidence="3" id="KW-1185">Reference proteome</keyword>
<dbReference type="PANTHER" id="PTHR24209">
    <property type="entry name" value="PROTEIN DA1-RELATED 2"/>
    <property type="match status" value="1"/>
</dbReference>
<dbReference type="GO" id="GO:0043130">
    <property type="term" value="F:ubiquitin binding"/>
    <property type="evidence" value="ECO:0007669"/>
    <property type="project" value="TreeGrafter"/>
</dbReference>
<dbReference type="InterPro" id="IPR045218">
    <property type="entry name" value="DA1-like"/>
</dbReference>
<dbReference type="EMBL" id="JANJYJ010000010">
    <property type="protein sequence ID" value="KAK3184125.1"/>
    <property type="molecule type" value="Genomic_DNA"/>
</dbReference>
<gene>
    <name evidence="2" type="ORF">Dsin_031411</name>
</gene>
<organism evidence="2 3">
    <name type="scientific">Dipteronia sinensis</name>
    <dbReference type="NCBI Taxonomy" id="43782"/>
    <lineage>
        <taxon>Eukaryota</taxon>
        <taxon>Viridiplantae</taxon>
        <taxon>Streptophyta</taxon>
        <taxon>Embryophyta</taxon>
        <taxon>Tracheophyta</taxon>
        <taxon>Spermatophyta</taxon>
        <taxon>Magnoliopsida</taxon>
        <taxon>eudicotyledons</taxon>
        <taxon>Gunneridae</taxon>
        <taxon>Pentapetalae</taxon>
        <taxon>rosids</taxon>
        <taxon>malvids</taxon>
        <taxon>Sapindales</taxon>
        <taxon>Sapindaceae</taxon>
        <taxon>Hippocastanoideae</taxon>
        <taxon>Acereae</taxon>
        <taxon>Dipteronia</taxon>
    </lineage>
</organism>
<evidence type="ECO:0000313" key="2">
    <source>
        <dbReference type="EMBL" id="KAK3184125.1"/>
    </source>
</evidence>
<sequence length="150" mass="17401">MHAVIGLKGWKRKFISVVEGMCNFVSYMWLKEIDLRDLNECEKKLRDYHIYMLEHNRSKIYGDGFRWVKRTVEMSGLDTTLKQIAIRRKIPKDDNIGLEIKKKNHYPPTGLLIQSLWNTLSGDPLWVDDVPHRVANGNGTCQLILFLAGS</sequence>
<name>A0AAD9ZME4_9ROSI</name>
<feature type="domain" description="Protein DA1-like" evidence="1">
    <location>
        <begin position="39"/>
        <end position="85"/>
    </location>
</feature>
<dbReference type="InterPro" id="IPR022087">
    <property type="entry name" value="DA1-like_dom"/>
</dbReference>
<dbReference type="AlphaFoldDB" id="A0AAD9ZME4"/>
<dbReference type="PANTHER" id="PTHR24209:SF25">
    <property type="entry name" value="PROTEIN DA1-RELATED 1"/>
    <property type="match status" value="1"/>
</dbReference>
<evidence type="ECO:0000259" key="1">
    <source>
        <dbReference type="Pfam" id="PF12315"/>
    </source>
</evidence>
<dbReference type="Pfam" id="PF12315">
    <property type="entry name" value="DA1-like"/>
    <property type="match status" value="1"/>
</dbReference>
<proteinExistence type="predicted"/>
<dbReference type="Proteomes" id="UP001281410">
    <property type="component" value="Unassembled WGS sequence"/>
</dbReference>
<reference evidence="2" key="1">
    <citation type="journal article" date="2023" name="Plant J.">
        <title>Genome sequences and population genomics provide insights into the demographic history, inbreeding, and mutation load of two 'living fossil' tree species of Dipteronia.</title>
        <authorList>
            <person name="Feng Y."/>
            <person name="Comes H.P."/>
            <person name="Chen J."/>
            <person name="Zhu S."/>
            <person name="Lu R."/>
            <person name="Zhang X."/>
            <person name="Li P."/>
            <person name="Qiu J."/>
            <person name="Olsen K.M."/>
            <person name="Qiu Y."/>
        </authorList>
    </citation>
    <scope>NUCLEOTIDE SEQUENCE</scope>
    <source>
        <strain evidence="2">NBL</strain>
    </source>
</reference>
<evidence type="ECO:0000313" key="3">
    <source>
        <dbReference type="Proteomes" id="UP001281410"/>
    </source>
</evidence>
<accession>A0AAD9ZME4</accession>
<protein>
    <recommendedName>
        <fullName evidence="1">Protein DA1-like domain-containing protein</fullName>
    </recommendedName>
</protein>